<keyword evidence="3" id="KW-0032">Aminotransferase</keyword>
<dbReference type="RefSeq" id="WP_026992468.1">
    <property type="nucleotide sequence ID" value="NZ_JRLY01000001.1"/>
</dbReference>
<protein>
    <submittedName>
        <fullName evidence="3">Ornithine aminotransferase</fullName>
    </submittedName>
</protein>
<evidence type="ECO:0000259" key="2">
    <source>
        <dbReference type="PROSITE" id="PS50914"/>
    </source>
</evidence>
<feature type="domain" description="BON" evidence="2">
    <location>
        <begin position="78"/>
        <end position="146"/>
    </location>
</feature>
<dbReference type="Proteomes" id="UP000030111">
    <property type="component" value="Unassembled WGS sequence"/>
</dbReference>
<evidence type="ECO:0000256" key="1">
    <source>
        <dbReference type="ARBA" id="ARBA00022729"/>
    </source>
</evidence>
<dbReference type="PANTHER" id="PTHR34606:SF4">
    <property type="entry name" value="OUTER MEMBRANE LIPOPROTEIN DOLP"/>
    <property type="match status" value="1"/>
</dbReference>
<dbReference type="PANTHER" id="PTHR34606">
    <property type="entry name" value="BON DOMAIN-CONTAINING PROTEIN"/>
    <property type="match status" value="1"/>
</dbReference>
<dbReference type="InterPro" id="IPR051686">
    <property type="entry name" value="Lipoprotein_DolP"/>
</dbReference>
<proteinExistence type="predicted"/>
<dbReference type="SMART" id="SM00749">
    <property type="entry name" value="BON"/>
    <property type="match status" value="3"/>
</dbReference>
<dbReference type="InterPro" id="IPR007055">
    <property type="entry name" value="BON_dom"/>
</dbReference>
<accession>A0A0A2MRX4</accession>
<reference evidence="3 4" key="1">
    <citation type="submission" date="2013-09" db="EMBL/GenBank/DDBJ databases">
        <authorList>
            <person name="Zeng Z."/>
            <person name="Chen C."/>
        </authorList>
    </citation>
    <scope>NUCLEOTIDE SEQUENCE [LARGE SCALE GENOMIC DNA]</scope>
    <source>
        <strain evidence="3 4">WB 4.1-42</strain>
    </source>
</reference>
<dbReference type="EMBL" id="JRLY01000001">
    <property type="protein sequence ID" value="KGO95089.1"/>
    <property type="molecule type" value="Genomic_DNA"/>
</dbReference>
<evidence type="ECO:0000313" key="3">
    <source>
        <dbReference type="EMBL" id="KGO95089.1"/>
    </source>
</evidence>
<organism evidence="3 4">
    <name type="scientific">Flavobacterium subsaxonicum WB 4.1-42 = DSM 21790</name>
    <dbReference type="NCBI Taxonomy" id="1121898"/>
    <lineage>
        <taxon>Bacteria</taxon>
        <taxon>Pseudomonadati</taxon>
        <taxon>Bacteroidota</taxon>
        <taxon>Flavobacteriia</taxon>
        <taxon>Flavobacteriales</taxon>
        <taxon>Flavobacteriaceae</taxon>
        <taxon>Flavobacterium</taxon>
    </lineage>
</organism>
<dbReference type="AlphaFoldDB" id="A0A0A2MRX4"/>
<feature type="domain" description="BON" evidence="2">
    <location>
        <begin position="149"/>
        <end position="217"/>
    </location>
</feature>
<dbReference type="Gene3D" id="3.30.1340.30">
    <property type="match status" value="3"/>
</dbReference>
<dbReference type="eggNOG" id="COG2823">
    <property type="taxonomic scope" value="Bacteria"/>
</dbReference>
<keyword evidence="3" id="KW-0808">Transferase</keyword>
<keyword evidence="1" id="KW-0732">Signal</keyword>
<keyword evidence="4" id="KW-1185">Reference proteome</keyword>
<dbReference type="Pfam" id="PF04972">
    <property type="entry name" value="BON"/>
    <property type="match status" value="3"/>
</dbReference>
<dbReference type="GO" id="GO:0008483">
    <property type="term" value="F:transaminase activity"/>
    <property type="evidence" value="ECO:0007669"/>
    <property type="project" value="UniProtKB-KW"/>
</dbReference>
<feature type="domain" description="BON" evidence="2">
    <location>
        <begin position="3"/>
        <end position="71"/>
    </location>
</feature>
<gene>
    <name evidence="3" type="ORF">Q766_03015</name>
</gene>
<dbReference type="STRING" id="1121898.GCA_000422725_01076"/>
<dbReference type="PROSITE" id="PS50914">
    <property type="entry name" value="BON"/>
    <property type="match status" value="3"/>
</dbReference>
<evidence type="ECO:0000313" key="4">
    <source>
        <dbReference type="Proteomes" id="UP000030111"/>
    </source>
</evidence>
<dbReference type="InterPro" id="IPR014004">
    <property type="entry name" value="Transpt-assoc_nodulatn_dom_bac"/>
</dbReference>
<name>A0A0A2MRX4_9FLAO</name>
<dbReference type="OrthoDB" id="870892at2"/>
<comment type="caution">
    <text evidence="3">The sequence shown here is derived from an EMBL/GenBank/DDBJ whole genome shotgun (WGS) entry which is preliminary data.</text>
</comment>
<sequence length="222" mass="24731">MKKNEELQKDVQNAIKWEPLLQAAEIGVIVRDGIVTLTGTVNTYAKKTEAETAAKAVAGVKAVVDDIEVKLDSAAIKNDTDIAVDVVNALKADWSVPDDKIKVVVDNGWVTMEGTVHWNFQREAAKSAVRYLTGVKGVINKMKIKAEIEDAVEQERVEKALRRNWSIDADKIHVKASDKTITLSGIVTSLYQKEEAEKIAWKTPGVWYVDNQLVVEYDYLYA</sequence>